<proteinExistence type="predicted"/>
<keyword evidence="2" id="KW-1185">Reference proteome</keyword>
<name>A0ABN7UHW0_GIGMA</name>
<evidence type="ECO:0000313" key="1">
    <source>
        <dbReference type="EMBL" id="CAG8577708.1"/>
    </source>
</evidence>
<reference evidence="1 2" key="1">
    <citation type="submission" date="2021-06" db="EMBL/GenBank/DDBJ databases">
        <authorList>
            <person name="Kallberg Y."/>
            <person name="Tangrot J."/>
            <person name="Rosling A."/>
        </authorList>
    </citation>
    <scope>NUCLEOTIDE SEQUENCE [LARGE SCALE GENOMIC DNA]</scope>
    <source>
        <strain evidence="1 2">120-4 pot B 10/14</strain>
    </source>
</reference>
<protein>
    <submittedName>
        <fullName evidence="1">1950_t:CDS:1</fullName>
    </submittedName>
</protein>
<dbReference type="EMBL" id="CAJVQB010002513">
    <property type="protein sequence ID" value="CAG8577708.1"/>
    <property type="molecule type" value="Genomic_DNA"/>
</dbReference>
<comment type="caution">
    <text evidence="1">The sequence shown here is derived from an EMBL/GenBank/DDBJ whole genome shotgun (WGS) entry which is preliminary data.</text>
</comment>
<organism evidence="1 2">
    <name type="scientific">Gigaspora margarita</name>
    <dbReference type="NCBI Taxonomy" id="4874"/>
    <lineage>
        <taxon>Eukaryota</taxon>
        <taxon>Fungi</taxon>
        <taxon>Fungi incertae sedis</taxon>
        <taxon>Mucoromycota</taxon>
        <taxon>Glomeromycotina</taxon>
        <taxon>Glomeromycetes</taxon>
        <taxon>Diversisporales</taxon>
        <taxon>Gigasporaceae</taxon>
        <taxon>Gigaspora</taxon>
    </lineage>
</organism>
<evidence type="ECO:0000313" key="2">
    <source>
        <dbReference type="Proteomes" id="UP000789901"/>
    </source>
</evidence>
<accession>A0ABN7UHW0</accession>
<dbReference type="Proteomes" id="UP000789901">
    <property type="component" value="Unassembled WGS sequence"/>
</dbReference>
<sequence>MTEISETNDKILSEENTSKIEISDSTEISVLPEKVSSETEVRILPINKNAFLNSCLPISILPDDPEEKRNLVIKIADFKPIMFEAKPDSDFVSLQPWSSPCPICNRKHGNYGLHGKWSCENGNQLPYDPELAKLYFQDKLEYCLFCNTSSNKFKFAIVA</sequence>
<gene>
    <name evidence="1" type="ORF">GMARGA_LOCUS5795</name>
</gene>